<name>A0A654KFN8_TAYEM</name>
<dbReference type="InterPro" id="IPR036249">
    <property type="entry name" value="Thioredoxin-like_sf"/>
</dbReference>
<dbReference type="KEGG" id="teq:TEQUI_0272"/>
<accession>A0A654KFN8</accession>
<reference evidence="2 3" key="1">
    <citation type="journal article" date="2011" name="J. Bacteriol.">
        <title>Genome sequence of Taylorella equigenitalis MCE9, the causative agent of contagious equine metritis.</title>
        <authorList>
            <person name="Hebert L."/>
            <person name="Moumen B."/>
            <person name="Duquesne F."/>
            <person name="Breuil M.F."/>
            <person name="Laugier C."/>
            <person name="Batto J.M."/>
            <person name="Renault P."/>
            <person name="Petry S."/>
        </authorList>
    </citation>
    <scope>NUCLEOTIDE SEQUENCE [LARGE SCALE GENOMIC DNA]</scope>
    <source>
        <strain evidence="2 3">MCE9</strain>
    </source>
</reference>
<organism evidence="2 3">
    <name type="scientific">Taylorella equigenitalis (strain MCE9)</name>
    <dbReference type="NCBI Taxonomy" id="937774"/>
    <lineage>
        <taxon>Bacteria</taxon>
        <taxon>Pseudomonadati</taxon>
        <taxon>Pseudomonadota</taxon>
        <taxon>Betaproteobacteria</taxon>
        <taxon>Burkholderiales</taxon>
        <taxon>Alcaligenaceae</taxon>
        <taxon>Taylorella</taxon>
    </lineage>
</organism>
<sequence>MIFTSPLKPQLLKISNALKSHSTVVVCYCALWCRTCVEFYEAFKNLSHERKELFLWVDIEDDPELLDDIDVEDFPTVLIQHNGENYFFGTILPHIQHLNRLIDAQVKPKELGPSDLNILIKNLLPS</sequence>
<dbReference type="Pfam" id="PF00085">
    <property type="entry name" value="Thioredoxin"/>
    <property type="match status" value="1"/>
</dbReference>
<proteinExistence type="predicted"/>
<dbReference type="AlphaFoldDB" id="A0A654KFN8"/>
<dbReference type="EMBL" id="CP002456">
    <property type="protein sequence ID" value="ADU91220.1"/>
    <property type="molecule type" value="Genomic_DNA"/>
</dbReference>
<dbReference type="Proteomes" id="UP000007472">
    <property type="component" value="Chromosome"/>
</dbReference>
<protein>
    <recommendedName>
        <fullName evidence="1">Thioredoxin domain-containing protein</fullName>
    </recommendedName>
</protein>
<feature type="domain" description="Thioredoxin" evidence="1">
    <location>
        <begin position="18"/>
        <end position="85"/>
    </location>
</feature>
<evidence type="ECO:0000313" key="2">
    <source>
        <dbReference type="EMBL" id="ADU91220.1"/>
    </source>
</evidence>
<evidence type="ECO:0000259" key="1">
    <source>
        <dbReference type="Pfam" id="PF00085"/>
    </source>
</evidence>
<dbReference type="SUPFAM" id="SSF52833">
    <property type="entry name" value="Thioredoxin-like"/>
    <property type="match status" value="1"/>
</dbReference>
<gene>
    <name evidence="2" type="ordered locus">TEQUI_0272</name>
</gene>
<dbReference type="Gene3D" id="3.40.30.10">
    <property type="entry name" value="Glutaredoxin"/>
    <property type="match status" value="1"/>
</dbReference>
<dbReference type="CDD" id="cd02947">
    <property type="entry name" value="TRX_family"/>
    <property type="match status" value="1"/>
</dbReference>
<evidence type="ECO:0000313" key="3">
    <source>
        <dbReference type="Proteomes" id="UP000007472"/>
    </source>
</evidence>
<dbReference type="InterPro" id="IPR013766">
    <property type="entry name" value="Thioredoxin_domain"/>
</dbReference>